<evidence type="ECO:0000259" key="1">
    <source>
        <dbReference type="Pfam" id="PF07727"/>
    </source>
</evidence>
<accession>A0A151U4E5</accession>
<gene>
    <name evidence="2" type="ORF">KK1_006818</name>
</gene>
<dbReference type="InterPro" id="IPR013103">
    <property type="entry name" value="RVT_2"/>
</dbReference>
<organism evidence="2 3">
    <name type="scientific">Cajanus cajan</name>
    <name type="common">Pigeon pea</name>
    <name type="synonym">Cajanus indicus</name>
    <dbReference type="NCBI Taxonomy" id="3821"/>
    <lineage>
        <taxon>Eukaryota</taxon>
        <taxon>Viridiplantae</taxon>
        <taxon>Streptophyta</taxon>
        <taxon>Embryophyta</taxon>
        <taxon>Tracheophyta</taxon>
        <taxon>Spermatophyta</taxon>
        <taxon>Magnoliopsida</taxon>
        <taxon>eudicotyledons</taxon>
        <taxon>Gunneridae</taxon>
        <taxon>Pentapetalae</taxon>
        <taxon>rosids</taxon>
        <taxon>fabids</taxon>
        <taxon>Fabales</taxon>
        <taxon>Fabaceae</taxon>
        <taxon>Papilionoideae</taxon>
        <taxon>50 kb inversion clade</taxon>
        <taxon>NPAAA clade</taxon>
        <taxon>indigoferoid/millettioid clade</taxon>
        <taxon>Phaseoleae</taxon>
        <taxon>Cajanus</taxon>
    </lineage>
</organism>
<dbReference type="InterPro" id="IPR043502">
    <property type="entry name" value="DNA/RNA_pol_sf"/>
</dbReference>
<dbReference type="Gramene" id="C.cajan_06631.t">
    <property type="protein sequence ID" value="C.cajan_06631.t.cds1"/>
    <property type="gene ID" value="C.cajan_06631"/>
</dbReference>
<dbReference type="Proteomes" id="UP000075243">
    <property type="component" value="Chromosome 2"/>
</dbReference>
<dbReference type="AlphaFoldDB" id="A0A151U4E5"/>
<name>A0A151U4E5_CAJCA</name>
<evidence type="ECO:0000313" key="2">
    <source>
        <dbReference type="EMBL" id="KYP74151.1"/>
    </source>
</evidence>
<reference evidence="2 3" key="1">
    <citation type="journal article" date="2012" name="Nat. Biotechnol.">
        <title>Draft genome sequence of pigeonpea (Cajanus cajan), an orphan legume crop of resource-poor farmers.</title>
        <authorList>
            <person name="Varshney R.K."/>
            <person name="Chen W."/>
            <person name="Li Y."/>
            <person name="Bharti A.K."/>
            <person name="Saxena R.K."/>
            <person name="Schlueter J.A."/>
            <person name="Donoghue M.T."/>
            <person name="Azam S."/>
            <person name="Fan G."/>
            <person name="Whaley A.M."/>
            <person name="Farmer A.D."/>
            <person name="Sheridan J."/>
            <person name="Iwata A."/>
            <person name="Tuteja R."/>
            <person name="Penmetsa R.V."/>
            <person name="Wu W."/>
            <person name="Upadhyaya H.D."/>
            <person name="Yang S.P."/>
            <person name="Shah T."/>
            <person name="Saxena K.B."/>
            <person name="Michael T."/>
            <person name="McCombie W.R."/>
            <person name="Yang B."/>
            <person name="Zhang G."/>
            <person name="Yang H."/>
            <person name="Wang J."/>
            <person name="Spillane C."/>
            <person name="Cook D.R."/>
            <person name="May G.D."/>
            <person name="Xu X."/>
            <person name="Jackson S.A."/>
        </authorList>
    </citation>
    <scope>NUCLEOTIDE SEQUENCE [LARGE SCALE GENOMIC DNA]</scope>
    <source>
        <strain evidence="3">cv. Asha</strain>
    </source>
</reference>
<protein>
    <submittedName>
        <fullName evidence="2">Retrovirus-related Pol polyprotein from transposon TNT 1-94</fullName>
    </submittedName>
</protein>
<evidence type="ECO:0000313" key="3">
    <source>
        <dbReference type="Proteomes" id="UP000075243"/>
    </source>
</evidence>
<dbReference type="EMBL" id="CM003604">
    <property type="protein sequence ID" value="KYP74151.1"/>
    <property type="molecule type" value="Genomic_DNA"/>
</dbReference>
<dbReference type="Pfam" id="PF07727">
    <property type="entry name" value="RVT_2"/>
    <property type="match status" value="1"/>
</dbReference>
<keyword evidence="3" id="KW-1185">Reference proteome</keyword>
<proteinExistence type="predicted"/>
<sequence length="114" mass="13258">MVCKLNKALYGLKQAPRQWFDRLQATLLQFGFKASKCDPSLFVYHINNNIVYLLVYVDDIIITGSSSQFTQHLICQLNAIFSLKHLGKLDYFFGNRSQTPAKWFYSSHTKQVYL</sequence>
<dbReference type="SUPFAM" id="SSF56672">
    <property type="entry name" value="DNA/RNA polymerases"/>
    <property type="match status" value="1"/>
</dbReference>
<feature type="domain" description="Reverse transcriptase Ty1/copia-type" evidence="1">
    <location>
        <begin position="2"/>
        <end position="95"/>
    </location>
</feature>
<dbReference type="STRING" id="3821.A0A151U4E5"/>